<feature type="transmembrane region" description="Helical" evidence="1">
    <location>
        <begin position="36"/>
        <end position="53"/>
    </location>
</feature>
<gene>
    <name evidence="2" type="ORF">BWGOE11_23220</name>
</gene>
<name>A0A1D3MLC6_BACMY</name>
<feature type="transmembrane region" description="Helical" evidence="1">
    <location>
        <begin position="6"/>
        <end position="24"/>
    </location>
</feature>
<evidence type="ECO:0000313" key="3">
    <source>
        <dbReference type="Proteomes" id="UP000175835"/>
    </source>
</evidence>
<dbReference type="RefSeq" id="WP_002202143.1">
    <property type="nucleotide sequence ID" value="NZ_FMJF01000022.1"/>
</dbReference>
<dbReference type="Proteomes" id="UP000175835">
    <property type="component" value="Unassembled WGS sequence"/>
</dbReference>
<accession>A0A1D3MLC6</accession>
<feature type="transmembrane region" description="Helical" evidence="1">
    <location>
        <begin position="65"/>
        <end position="87"/>
    </location>
</feature>
<evidence type="ECO:0000256" key="1">
    <source>
        <dbReference type="SAM" id="Phobius"/>
    </source>
</evidence>
<dbReference type="PATRIC" id="fig|86662.23.peg.2254"/>
<dbReference type="EMBL" id="LXLX01000026">
    <property type="protein sequence ID" value="OFD95907.1"/>
    <property type="molecule type" value="Genomic_DNA"/>
</dbReference>
<keyword evidence="1" id="KW-0472">Membrane</keyword>
<reference evidence="2 3" key="1">
    <citation type="submission" date="2016-05" db="EMBL/GenBank/DDBJ databases">
        <title>Bacillus thuringiensis and Bacillus weihenstephanensis as novel biocontrol agents of wilt causing Verticillium species.</title>
        <authorList>
            <person name="Hollensteiner J."/>
            <person name="Wemheuer F."/>
            <person name="Harting R."/>
            <person name="Kolarzyk A."/>
            <person name="Diaz-Valerio S."/>
            <person name="Poehlein A."/>
            <person name="Brzuszkiewicz E."/>
            <person name="Nesemann K."/>
            <person name="Braus-Stromeyer S."/>
            <person name="Braus G."/>
            <person name="Daniel R."/>
            <person name="Liesegang H."/>
        </authorList>
    </citation>
    <scope>NUCLEOTIDE SEQUENCE [LARGE SCALE GENOMIC DNA]</scope>
    <source>
        <strain evidence="2 3">GOE11</strain>
    </source>
</reference>
<protein>
    <recommendedName>
        <fullName evidence="4">Group-specific protein</fullName>
    </recommendedName>
</protein>
<evidence type="ECO:0000313" key="2">
    <source>
        <dbReference type="EMBL" id="OFD95907.1"/>
    </source>
</evidence>
<organism evidence="2 3">
    <name type="scientific">Bacillus mycoides</name>
    <dbReference type="NCBI Taxonomy" id="1405"/>
    <lineage>
        <taxon>Bacteria</taxon>
        <taxon>Bacillati</taxon>
        <taxon>Bacillota</taxon>
        <taxon>Bacilli</taxon>
        <taxon>Bacillales</taxon>
        <taxon>Bacillaceae</taxon>
        <taxon>Bacillus</taxon>
        <taxon>Bacillus cereus group</taxon>
    </lineage>
</organism>
<keyword evidence="1" id="KW-0812">Transmembrane</keyword>
<proteinExistence type="predicted"/>
<dbReference type="AlphaFoldDB" id="A0A1D3MLC6"/>
<keyword evidence="1" id="KW-1133">Transmembrane helix</keyword>
<evidence type="ECO:0008006" key="4">
    <source>
        <dbReference type="Google" id="ProtNLM"/>
    </source>
</evidence>
<comment type="caution">
    <text evidence="2">The sequence shown here is derived from an EMBL/GenBank/DDBJ whole genome shotgun (WGS) entry which is preliminary data.</text>
</comment>
<sequence>MTMTAGLALVGSCFIVAELCQIFIQKKMYKKRRPYELQYIPVFVILFCMLFVLQNASHFPSLLNIFLKFGLLYSGVGMFLLCLLFCVRYIHYQSYIFILNWLKKSDRNPLA</sequence>